<evidence type="ECO:0000313" key="1">
    <source>
        <dbReference type="EMBL" id="KAJ8334734.1"/>
    </source>
</evidence>
<protein>
    <submittedName>
        <fullName evidence="1">Uncharacterized protein</fullName>
    </submittedName>
</protein>
<dbReference type="AlphaFoldDB" id="A0A9Q1E9K2"/>
<proteinExistence type="predicted"/>
<sequence>MSRLEVDHPAVHAHFVKGGFSVQLGGNNPFGKIPVDQTIEETVNKDTQTAGGTKGFSLKTGAVTRYYLTSENRSQYLRQLRNMTGNESTGCFSHHDLQKPRIEKYRADVNAFVELMEKSWWKLPEYRIKLQDKQLFATCGETCYRLKKKDWKVVEELKSSHEEADTRMLLHANHASQNGYKTTVIVSEDTDVMILCLGHCKEINCAMYLKCGTHNRTRYINMSSLAELHER</sequence>
<organism evidence="1 2">
    <name type="scientific">Synaphobranchus kaupii</name>
    <name type="common">Kaup's arrowtooth eel</name>
    <dbReference type="NCBI Taxonomy" id="118154"/>
    <lineage>
        <taxon>Eukaryota</taxon>
        <taxon>Metazoa</taxon>
        <taxon>Chordata</taxon>
        <taxon>Craniata</taxon>
        <taxon>Vertebrata</taxon>
        <taxon>Euteleostomi</taxon>
        <taxon>Actinopterygii</taxon>
        <taxon>Neopterygii</taxon>
        <taxon>Teleostei</taxon>
        <taxon>Anguilliformes</taxon>
        <taxon>Synaphobranchidae</taxon>
        <taxon>Synaphobranchus</taxon>
    </lineage>
</organism>
<reference evidence="1" key="1">
    <citation type="journal article" date="2023" name="Science">
        <title>Genome structures resolve the early diversification of teleost fishes.</title>
        <authorList>
            <person name="Parey E."/>
            <person name="Louis A."/>
            <person name="Montfort J."/>
            <person name="Bouchez O."/>
            <person name="Roques C."/>
            <person name="Iampietro C."/>
            <person name="Lluch J."/>
            <person name="Castinel A."/>
            <person name="Donnadieu C."/>
            <person name="Desvignes T."/>
            <person name="Floi Bucao C."/>
            <person name="Jouanno E."/>
            <person name="Wen M."/>
            <person name="Mejri S."/>
            <person name="Dirks R."/>
            <person name="Jansen H."/>
            <person name="Henkel C."/>
            <person name="Chen W.J."/>
            <person name="Zahm M."/>
            <person name="Cabau C."/>
            <person name="Klopp C."/>
            <person name="Thompson A.W."/>
            <person name="Robinson-Rechavi M."/>
            <person name="Braasch I."/>
            <person name="Lecointre G."/>
            <person name="Bobe J."/>
            <person name="Postlethwait J.H."/>
            <person name="Berthelot C."/>
            <person name="Roest Crollius H."/>
            <person name="Guiguen Y."/>
        </authorList>
    </citation>
    <scope>NUCLEOTIDE SEQUENCE</scope>
    <source>
        <strain evidence="1">WJC10195</strain>
    </source>
</reference>
<dbReference type="EMBL" id="JAINUF010000021">
    <property type="protein sequence ID" value="KAJ8334734.1"/>
    <property type="molecule type" value="Genomic_DNA"/>
</dbReference>
<accession>A0A9Q1E9K2</accession>
<dbReference type="Proteomes" id="UP001152622">
    <property type="component" value="Chromosome 21"/>
</dbReference>
<dbReference type="PANTHER" id="PTHR46704:SF9">
    <property type="entry name" value="BHLH DOMAIN-CONTAINING PROTEIN"/>
    <property type="match status" value="1"/>
</dbReference>
<comment type="caution">
    <text evidence="1">The sequence shown here is derived from an EMBL/GenBank/DDBJ whole genome shotgun (WGS) entry which is preliminary data.</text>
</comment>
<dbReference type="PANTHER" id="PTHR46704">
    <property type="entry name" value="CXC DOMAIN-CONTAINING PROTEIN-RELATED"/>
    <property type="match status" value="1"/>
</dbReference>
<evidence type="ECO:0000313" key="2">
    <source>
        <dbReference type="Proteomes" id="UP001152622"/>
    </source>
</evidence>
<name>A0A9Q1E9K2_SYNKA</name>
<dbReference type="OrthoDB" id="8964762at2759"/>
<keyword evidence="2" id="KW-1185">Reference proteome</keyword>
<gene>
    <name evidence="1" type="ORF">SKAU_G00403730</name>
</gene>